<dbReference type="AlphaFoldDB" id="A0AAW0FDE9"/>
<organism evidence="1 2">
    <name type="scientific">Cerrena zonata</name>
    <dbReference type="NCBI Taxonomy" id="2478898"/>
    <lineage>
        <taxon>Eukaryota</taxon>
        <taxon>Fungi</taxon>
        <taxon>Dikarya</taxon>
        <taxon>Basidiomycota</taxon>
        <taxon>Agaricomycotina</taxon>
        <taxon>Agaricomycetes</taxon>
        <taxon>Polyporales</taxon>
        <taxon>Cerrenaceae</taxon>
        <taxon>Cerrena</taxon>
    </lineage>
</organism>
<protein>
    <submittedName>
        <fullName evidence="1">Uncharacterized protein</fullName>
    </submittedName>
</protein>
<gene>
    <name evidence="1" type="ORF">QCA50_018905</name>
</gene>
<accession>A0AAW0FDE9</accession>
<name>A0AAW0FDE9_9APHY</name>
<comment type="caution">
    <text evidence="1">The sequence shown here is derived from an EMBL/GenBank/DDBJ whole genome shotgun (WGS) entry which is preliminary data.</text>
</comment>
<reference evidence="1 2" key="1">
    <citation type="submission" date="2022-09" db="EMBL/GenBank/DDBJ databases">
        <authorList>
            <person name="Palmer J.M."/>
        </authorList>
    </citation>
    <scope>NUCLEOTIDE SEQUENCE [LARGE SCALE GENOMIC DNA]</scope>
    <source>
        <strain evidence="1 2">DSM 7382</strain>
    </source>
</reference>
<evidence type="ECO:0000313" key="2">
    <source>
        <dbReference type="Proteomes" id="UP001385951"/>
    </source>
</evidence>
<dbReference type="Proteomes" id="UP001385951">
    <property type="component" value="Unassembled WGS sequence"/>
</dbReference>
<proteinExistence type="predicted"/>
<keyword evidence="2" id="KW-1185">Reference proteome</keyword>
<dbReference type="EMBL" id="JASBNA010000077">
    <property type="protein sequence ID" value="KAK7678112.1"/>
    <property type="molecule type" value="Genomic_DNA"/>
</dbReference>
<evidence type="ECO:0000313" key="1">
    <source>
        <dbReference type="EMBL" id="KAK7678112.1"/>
    </source>
</evidence>
<sequence length="95" mass="10470">MQSILGHCSNPRNSIIAYSYAIIQWPCPNSTWPSSRIPLASSYLVLINSNTGTIVDVLRAGCQICVQLLYEESMGYIKSFGYQGEVAQSATMPYT</sequence>